<comment type="caution">
    <text evidence="4">The sequence shown here is derived from an EMBL/GenBank/DDBJ whole genome shotgun (WGS) entry which is preliminary data.</text>
</comment>
<keyword evidence="5" id="KW-1185">Reference proteome</keyword>
<dbReference type="Gene3D" id="3.30.310.280">
    <property type="match status" value="1"/>
</dbReference>
<dbReference type="InterPro" id="IPR037455">
    <property type="entry name" value="LucA/IucC-like"/>
</dbReference>
<dbReference type="PANTHER" id="PTHR34384">
    <property type="entry name" value="L-2,3-DIAMINOPROPANOATE--CITRATE LIGASE"/>
    <property type="match status" value="1"/>
</dbReference>
<gene>
    <name evidence="4" type="ORF">OIU83_13225</name>
</gene>
<evidence type="ECO:0000313" key="5">
    <source>
        <dbReference type="Proteomes" id="UP001151079"/>
    </source>
</evidence>
<feature type="domain" description="Aerobactin siderophore biosynthesis IucA/IucC N-terminal" evidence="2">
    <location>
        <begin position="150"/>
        <end position="399"/>
    </location>
</feature>
<evidence type="ECO:0000259" key="2">
    <source>
        <dbReference type="Pfam" id="PF04183"/>
    </source>
</evidence>
<dbReference type="AlphaFoldDB" id="A0A9X2YVU4"/>
<dbReference type="EMBL" id="JAOZEW010000013">
    <property type="protein sequence ID" value="MCV9928624.1"/>
    <property type="molecule type" value="Genomic_DNA"/>
</dbReference>
<dbReference type="InterPro" id="IPR007310">
    <property type="entry name" value="Aerobactin_biosyn_IucA/IucC_N"/>
</dbReference>
<dbReference type="RefSeq" id="WP_264206736.1">
    <property type="nucleotide sequence ID" value="NZ_JAOZEW010000013.1"/>
</dbReference>
<dbReference type="Proteomes" id="UP001151079">
    <property type="component" value="Unassembled WGS sequence"/>
</dbReference>
<organism evidence="4 5">
    <name type="scientific">Flavobacterium shii</name>
    <dbReference type="NCBI Taxonomy" id="2987687"/>
    <lineage>
        <taxon>Bacteria</taxon>
        <taxon>Pseudomonadati</taxon>
        <taxon>Bacteroidota</taxon>
        <taxon>Flavobacteriia</taxon>
        <taxon>Flavobacteriales</taxon>
        <taxon>Flavobacteriaceae</taxon>
        <taxon>Flavobacterium</taxon>
    </lineage>
</organism>
<sequence length="610" mass="70520">MNSLSITQNPAQTISHLEPKLWDTVNRLLIRKSISEFTHELLIVPTFLFQEENWGHYSIVSDALTVTYTFRAKKLKLDHWHIDENSIKKTINENEITLDALHFILEFKTQLGIPEEMLPTYLEEITSTLYGSAYKQTHEKHSAAGLTTASFQEIEHSMTEGHPCFVANNGRIGFNAVDYNFYTPEAAHSFSIVWLAGHKDRTAYNGTKEIQYEDLILQELGKDTIAEFNAVLTKLDLNPDDYFFIPVHPWQWFNKLVTIFTPDIAQRKLVCLGYGSDNFLAQQSIRTLFNSSNPHKFYTKMALSILNMGFVRGLSPYYMDSTPPITEWLTSLFEKDSYLQQCGFTMLGEVATVGYRNLYYEQLGRTKAHNKMLSALWRESPVPMLAKGQKLMTMAAFLHIDKNGNAFLPELIKSSGLTPSVWVQKYLKSYLSPLLHCFYKYEIVFMPHGENIIMILENNIPVKAIMKDITEEVLVFNPDLELPEKAKRLFTPIANEDKILSILTDVFDCFFRFMGSIFEEYSNEFSETDFWEQVAICVIEYQYEHPQLKDKFEQYDLFAPEFKRCCLNRLQLCNNKQMLNLADPIESLQFVGTLKNPIAVYKDEVIVNDL</sequence>
<proteinExistence type="predicted"/>
<comment type="pathway">
    <text evidence="1">Siderophore biosynthesis.</text>
</comment>
<accession>A0A9X2YVU4</accession>
<dbReference type="GO" id="GO:0019290">
    <property type="term" value="P:siderophore biosynthetic process"/>
    <property type="evidence" value="ECO:0007669"/>
    <property type="project" value="InterPro"/>
</dbReference>
<reference evidence="4" key="1">
    <citation type="submission" date="2022-10" db="EMBL/GenBank/DDBJ databases">
        <title>Two novel species of Flavobacterium.</title>
        <authorList>
            <person name="Liu Q."/>
            <person name="Xin Y.-H."/>
        </authorList>
    </citation>
    <scope>NUCLEOTIDE SEQUENCE</scope>
    <source>
        <strain evidence="4">LS1R49</strain>
    </source>
</reference>
<dbReference type="Gene3D" id="1.10.510.40">
    <property type="match status" value="1"/>
</dbReference>
<feature type="domain" description="Aerobactin siderophore biosynthesis IucA/IucC-like C-terminal" evidence="3">
    <location>
        <begin position="421"/>
        <end position="578"/>
    </location>
</feature>
<dbReference type="Pfam" id="PF04183">
    <property type="entry name" value="IucA_IucC"/>
    <property type="match status" value="1"/>
</dbReference>
<evidence type="ECO:0000256" key="1">
    <source>
        <dbReference type="ARBA" id="ARBA00004924"/>
    </source>
</evidence>
<evidence type="ECO:0000259" key="3">
    <source>
        <dbReference type="Pfam" id="PF06276"/>
    </source>
</evidence>
<dbReference type="Pfam" id="PF06276">
    <property type="entry name" value="FhuF"/>
    <property type="match status" value="1"/>
</dbReference>
<name>A0A9X2YVU4_9FLAO</name>
<dbReference type="InterPro" id="IPR022770">
    <property type="entry name" value="IucA/IucC-like_C"/>
</dbReference>
<evidence type="ECO:0000313" key="4">
    <source>
        <dbReference type="EMBL" id="MCV9928624.1"/>
    </source>
</evidence>
<dbReference type="Gene3D" id="6.10.250.3370">
    <property type="match status" value="1"/>
</dbReference>
<dbReference type="GO" id="GO:0016881">
    <property type="term" value="F:acid-amino acid ligase activity"/>
    <property type="evidence" value="ECO:0007669"/>
    <property type="project" value="UniProtKB-ARBA"/>
</dbReference>
<dbReference type="PANTHER" id="PTHR34384:SF6">
    <property type="entry name" value="STAPHYLOFERRIN B SYNTHASE"/>
    <property type="match status" value="1"/>
</dbReference>
<protein>
    <submittedName>
        <fullName evidence="4">IucA/IucC family siderophore biosynthesis protein</fullName>
    </submittedName>
</protein>